<dbReference type="Gene3D" id="3.40.50.720">
    <property type="entry name" value="NAD(P)-binding Rossmann-like Domain"/>
    <property type="match status" value="1"/>
</dbReference>
<dbReference type="PRINTS" id="PR00080">
    <property type="entry name" value="SDRFAMILY"/>
</dbReference>
<sequence length="252" mass="25536">MGRPGLSGRVAVVTGAAGGIGAAVARTLVADGAGVVLADVDVAGAEKVARRLREEGHPGRALAARLDVTSPADWQAVCRTACRAFGRPQLLVNNAGVHGLHGVESLGEEEWSTVVDVCQRGTWLGMRALAPLMRLAGGGSIVNLSSVFALIGTGAAVAYHAAKGAIVSMTRTAALEFAPQRIRVNAVSPGIVRTPLTDGLPAGFVDRIAADTPLGRPGAPAEIAAAVHFLLSDAASYITGTNLVVDGGLTAR</sequence>
<gene>
    <name evidence="3" type="ordered locus">Tcur_0214</name>
</gene>
<proteinExistence type="inferred from homology"/>
<dbReference type="AlphaFoldDB" id="D1AEK3"/>
<dbReference type="InterPro" id="IPR002347">
    <property type="entry name" value="SDR_fam"/>
</dbReference>
<name>D1AEK3_THECD</name>
<dbReference type="RefSeq" id="WP_012850603.1">
    <property type="nucleotide sequence ID" value="NC_013510.1"/>
</dbReference>
<evidence type="ECO:0000256" key="1">
    <source>
        <dbReference type="ARBA" id="ARBA00006484"/>
    </source>
</evidence>
<dbReference type="OrthoDB" id="3542748at2"/>
<comment type="similarity">
    <text evidence="1">Belongs to the short-chain dehydrogenases/reductases (SDR) family.</text>
</comment>
<dbReference type="PANTHER" id="PTHR42760:SF133">
    <property type="entry name" value="3-OXOACYL-[ACYL-CARRIER-PROTEIN] REDUCTASE"/>
    <property type="match status" value="1"/>
</dbReference>
<dbReference type="InterPro" id="IPR036291">
    <property type="entry name" value="NAD(P)-bd_dom_sf"/>
</dbReference>
<keyword evidence="2" id="KW-0560">Oxidoreductase</keyword>
<accession>D1AEK3</accession>
<dbReference type="SUPFAM" id="SSF51735">
    <property type="entry name" value="NAD(P)-binding Rossmann-fold domains"/>
    <property type="match status" value="1"/>
</dbReference>
<organism evidence="3 4">
    <name type="scientific">Thermomonospora curvata (strain ATCC 19995 / DSM 43183 / JCM 3096 / KCTC 9072 / NBRC 15933 / NCIMB 10081 / Henssen B9)</name>
    <dbReference type="NCBI Taxonomy" id="471852"/>
    <lineage>
        <taxon>Bacteria</taxon>
        <taxon>Bacillati</taxon>
        <taxon>Actinomycetota</taxon>
        <taxon>Actinomycetes</taxon>
        <taxon>Streptosporangiales</taxon>
        <taxon>Thermomonosporaceae</taxon>
        <taxon>Thermomonospora</taxon>
    </lineage>
</organism>
<protein>
    <submittedName>
        <fullName evidence="3">Short-chain dehydrogenase/reductase SDR</fullName>
    </submittedName>
</protein>
<dbReference type="PRINTS" id="PR00081">
    <property type="entry name" value="GDHRDH"/>
</dbReference>
<evidence type="ECO:0000313" key="3">
    <source>
        <dbReference type="EMBL" id="ACY95819.1"/>
    </source>
</evidence>
<evidence type="ECO:0000256" key="2">
    <source>
        <dbReference type="ARBA" id="ARBA00023002"/>
    </source>
</evidence>
<dbReference type="Pfam" id="PF13561">
    <property type="entry name" value="adh_short_C2"/>
    <property type="match status" value="1"/>
</dbReference>
<evidence type="ECO:0000313" key="4">
    <source>
        <dbReference type="Proteomes" id="UP000001918"/>
    </source>
</evidence>
<dbReference type="PANTHER" id="PTHR42760">
    <property type="entry name" value="SHORT-CHAIN DEHYDROGENASES/REDUCTASES FAMILY MEMBER"/>
    <property type="match status" value="1"/>
</dbReference>
<keyword evidence="4" id="KW-1185">Reference proteome</keyword>
<dbReference type="Proteomes" id="UP000001918">
    <property type="component" value="Chromosome"/>
</dbReference>
<dbReference type="eggNOG" id="COG1028">
    <property type="taxonomic scope" value="Bacteria"/>
</dbReference>
<dbReference type="KEGG" id="tcu:Tcur_0214"/>
<dbReference type="GO" id="GO:0016616">
    <property type="term" value="F:oxidoreductase activity, acting on the CH-OH group of donors, NAD or NADP as acceptor"/>
    <property type="evidence" value="ECO:0007669"/>
    <property type="project" value="TreeGrafter"/>
</dbReference>
<dbReference type="STRING" id="471852.Tcur_0214"/>
<reference evidence="3 4" key="1">
    <citation type="journal article" date="2011" name="Stand. Genomic Sci.">
        <title>Complete genome sequence of Thermomonospora curvata type strain (B9).</title>
        <authorList>
            <person name="Chertkov O."/>
            <person name="Sikorski J."/>
            <person name="Nolan M."/>
            <person name="Lapidus A."/>
            <person name="Lucas S."/>
            <person name="Del Rio T.G."/>
            <person name="Tice H."/>
            <person name="Cheng J.F."/>
            <person name="Goodwin L."/>
            <person name="Pitluck S."/>
            <person name="Liolios K."/>
            <person name="Ivanova N."/>
            <person name="Mavromatis K."/>
            <person name="Mikhailova N."/>
            <person name="Ovchinnikova G."/>
            <person name="Pati A."/>
            <person name="Chen A."/>
            <person name="Palaniappan K."/>
            <person name="Djao O.D."/>
            <person name="Land M."/>
            <person name="Hauser L."/>
            <person name="Chang Y.J."/>
            <person name="Jeffries C.D."/>
            <person name="Brettin T."/>
            <person name="Han C."/>
            <person name="Detter J.C."/>
            <person name="Rohde M."/>
            <person name="Goker M."/>
            <person name="Woyke T."/>
            <person name="Bristow J."/>
            <person name="Eisen J.A."/>
            <person name="Markowitz V."/>
            <person name="Hugenholtz P."/>
            <person name="Klenk H.P."/>
            <person name="Kyrpides N.C."/>
        </authorList>
    </citation>
    <scope>NUCLEOTIDE SEQUENCE [LARGE SCALE GENOMIC DNA]</scope>
    <source>
        <strain evidence="4">ATCC 19995 / DSM 43183 / JCM 3096 / KCTC 9072 / NBRC 15933 / NCIMB 10081 / Henssen B9</strain>
    </source>
</reference>
<dbReference type="EMBL" id="CP001738">
    <property type="protein sequence ID" value="ACY95819.1"/>
    <property type="molecule type" value="Genomic_DNA"/>
</dbReference>
<dbReference type="FunFam" id="3.40.50.720:FF:000084">
    <property type="entry name" value="Short-chain dehydrogenase reductase"/>
    <property type="match status" value="1"/>
</dbReference>
<dbReference type="NCBIfam" id="NF005559">
    <property type="entry name" value="PRK07231.1"/>
    <property type="match status" value="1"/>
</dbReference>
<dbReference type="HOGENOM" id="CLU_010194_1_1_11"/>